<dbReference type="Pfam" id="PF14543">
    <property type="entry name" value="TAXi_N"/>
    <property type="match status" value="1"/>
</dbReference>
<feature type="region of interest" description="Disordered" evidence="2">
    <location>
        <begin position="24"/>
        <end position="44"/>
    </location>
</feature>
<dbReference type="InterPro" id="IPR033121">
    <property type="entry name" value="PEPTIDASE_A1"/>
</dbReference>
<dbReference type="InterPro" id="IPR001461">
    <property type="entry name" value="Aspartic_peptidase_A1"/>
</dbReference>
<reference evidence="4 5" key="1">
    <citation type="submission" date="2019-01" db="EMBL/GenBank/DDBJ databases">
        <title>Sequencing of cultivated peanut Arachis hypogaea provides insights into genome evolution and oil improvement.</title>
        <authorList>
            <person name="Chen X."/>
        </authorList>
    </citation>
    <scope>NUCLEOTIDE SEQUENCE [LARGE SCALE GENOMIC DNA]</scope>
    <source>
        <strain evidence="5">cv. Fuhuasheng</strain>
        <tissue evidence="4">Leaves</tissue>
    </source>
</reference>
<dbReference type="PANTHER" id="PTHR13683:SF875">
    <property type="entry name" value="EUKARYOTIC ASPARTYL PROTEASE FAMILY PROTEIN"/>
    <property type="match status" value="1"/>
</dbReference>
<dbReference type="Proteomes" id="UP000289738">
    <property type="component" value="Chromosome B08"/>
</dbReference>
<evidence type="ECO:0000259" key="3">
    <source>
        <dbReference type="PROSITE" id="PS51767"/>
    </source>
</evidence>
<dbReference type="GO" id="GO:0004190">
    <property type="term" value="F:aspartic-type endopeptidase activity"/>
    <property type="evidence" value="ECO:0007669"/>
    <property type="project" value="InterPro"/>
</dbReference>
<comment type="similarity">
    <text evidence="1">Belongs to the peptidase A1 family.</text>
</comment>
<dbReference type="SUPFAM" id="SSF50630">
    <property type="entry name" value="Acid proteases"/>
    <property type="match status" value="1"/>
</dbReference>
<feature type="domain" description="Peptidase A1" evidence="3">
    <location>
        <begin position="127"/>
        <end position="317"/>
    </location>
</feature>
<dbReference type="EMBL" id="SDMP01000018">
    <property type="protein sequence ID" value="RYQ97799.1"/>
    <property type="molecule type" value="Genomic_DNA"/>
</dbReference>
<organism evidence="4 5">
    <name type="scientific">Arachis hypogaea</name>
    <name type="common">Peanut</name>
    <dbReference type="NCBI Taxonomy" id="3818"/>
    <lineage>
        <taxon>Eukaryota</taxon>
        <taxon>Viridiplantae</taxon>
        <taxon>Streptophyta</taxon>
        <taxon>Embryophyta</taxon>
        <taxon>Tracheophyta</taxon>
        <taxon>Spermatophyta</taxon>
        <taxon>Magnoliopsida</taxon>
        <taxon>eudicotyledons</taxon>
        <taxon>Gunneridae</taxon>
        <taxon>Pentapetalae</taxon>
        <taxon>rosids</taxon>
        <taxon>fabids</taxon>
        <taxon>Fabales</taxon>
        <taxon>Fabaceae</taxon>
        <taxon>Papilionoideae</taxon>
        <taxon>50 kb inversion clade</taxon>
        <taxon>dalbergioids sensu lato</taxon>
        <taxon>Dalbergieae</taxon>
        <taxon>Pterocarpus clade</taxon>
        <taxon>Arachis</taxon>
    </lineage>
</organism>
<evidence type="ECO:0000313" key="5">
    <source>
        <dbReference type="Proteomes" id="UP000289738"/>
    </source>
</evidence>
<keyword evidence="5" id="KW-1185">Reference proteome</keyword>
<proteinExistence type="inferred from homology"/>
<evidence type="ECO:0000313" key="4">
    <source>
        <dbReference type="EMBL" id="RYQ97799.1"/>
    </source>
</evidence>
<dbReference type="InterPro" id="IPR021109">
    <property type="entry name" value="Peptidase_aspartic_dom_sf"/>
</dbReference>
<protein>
    <recommendedName>
        <fullName evidence="3">Peptidase A1 domain-containing protein</fullName>
    </recommendedName>
</protein>
<evidence type="ECO:0000256" key="1">
    <source>
        <dbReference type="ARBA" id="ARBA00007447"/>
    </source>
</evidence>
<dbReference type="STRING" id="3818.A0A444Y799"/>
<comment type="caution">
    <text evidence="4">The sequence shown here is derived from an EMBL/GenBank/DDBJ whole genome shotgun (WGS) entry which is preliminary data.</text>
</comment>
<dbReference type="PANTHER" id="PTHR13683">
    <property type="entry name" value="ASPARTYL PROTEASES"/>
    <property type="match status" value="1"/>
</dbReference>
<dbReference type="AlphaFoldDB" id="A0A444Y799"/>
<dbReference type="PROSITE" id="PS51767">
    <property type="entry name" value="PEPTIDASE_A1"/>
    <property type="match status" value="1"/>
</dbReference>
<gene>
    <name evidence="4" type="ORF">Ahy_B08g093876</name>
</gene>
<dbReference type="Gene3D" id="2.40.70.10">
    <property type="entry name" value="Acid Proteases"/>
    <property type="match status" value="1"/>
</dbReference>
<sequence>MGALVALAEDEVGQRTLDGIPVREEGVVSGGGGGGTKDGEGSADLGDPERIWSWFGDGGATVMVMEVKFDDDGDSHEDNHFPFLLSQSLISRQFTQFRRLNLLLGVEFAVDEEALPPFHQFLRLRGKLVGIHAGNRGYPPNKLICLLVPCSDSICASEVQGAATECSQANQCSYTFQYGDGSGTTGYYVSDAVYFDMILGQSSLANSSATVVFGCSNYLSGELTKSDKAVDGIIGFGPGPLSVVSQLSLRGITPKVFSHCLKGDGNGGGILVLGHILDLNIVYTPLLPSQPHYNVNLQGISINGQPLSKQANDIQSI</sequence>
<accession>A0A444Y799</accession>
<dbReference type="GO" id="GO:0006508">
    <property type="term" value="P:proteolysis"/>
    <property type="evidence" value="ECO:0007669"/>
    <property type="project" value="InterPro"/>
</dbReference>
<name>A0A444Y799_ARAHY</name>
<evidence type="ECO:0000256" key="2">
    <source>
        <dbReference type="SAM" id="MobiDB-lite"/>
    </source>
</evidence>
<dbReference type="InterPro" id="IPR032861">
    <property type="entry name" value="TAXi_N"/>
</dbReference>